<keyword evidence="3" id="KW-0159">Chromosome partition</keyword>
<reference evidence="5 6" key="1">
    <citation type="journal article" date="2016" name="Nat. Commun.">
        <title>Thousands of microbial genomes shed light on interconnected biogeochemical processes in an aquifer system.</title>
        <authorList>
            <person name="Anantharaman K."/>
            <person name="Brown C.T."/>
            <person name="Hug L.A."/>
            <person name="Sharon I."/>
            <person name="Castelle C.J."/>
            <person name="Probst A.J."/>
            <person name="Thomas B.C."/>
            <person name="Singh A."/>
            <person name="Wilkins M.J."/>
            <person name="Karaoz U."/>
            <person name="Brodie E.L."/>
            <person name="Williams K.H."/>
            <person name="Hubbard S.S."/>
            <person name="Banfield J.F."/>
        </authorList>
    </citation>
    <scope>NUCLEOTIDE SEQUENCE [LARGE SCALE GENOMIC DNA]</scope>
</reference>
<dbReference type="Proteomes" id="UP000178656">
    <property type="component" value="Unassembled WGS sequence"/>
</dbReference>
<evidence type="ECO:0000313" key="5">
    <source>
        <dbReference type="EMBL" id="OGF38022.1"/>
    </source>
</evidence>
<dbReference type="Pfam" id="PF04079">
    <property type="entry name" value="SMC_ScpB"/>
    <property type="match status" value="1"/>
</dbReference>
<accession>A0A1F5TGH5</accession>
<dbReference type="GO" id="GO:0051304">
    <property type="term" value="P:chromosome separation"/>
    <property type="evidence" value="ECO:0007669"/>
    <property type="project" value="InterPro"/>
</dbReference>
<dbReference type="AlphaFoldDB" id="A0A1F5TGH5"/>
<evidence type="ECO:0000256" key="3">
    <source>
        <dbReference type="ARBA" id="ARBA00022829"/>
    </source>
</evidence>
<dbReference type="GO" id="GO:0051301">
    <property type="term" value="P:cell division"/>
    <property type="evidence" value="ECO:0007669"/>
    <property type="project" value="UniProtKB-KW"/>
</dbReference>
<dbReference type="PIRSF" id="PIRSF019345">
    <property type="entry name" value="ScpB"/>
    <property type="match status" value="1"/>
</dbReference>
<dbReference type="Gene3D" id="1.10.10.10">
    <property type="entry name" value="Winged helix-like DNA-binding domain superfamily/Winged helix DNA-binding domain"/>
    <property type="match status" value="2"/>
</dbReference>
<evidence type="ECO:0000256" key="2">
    <source>
        <dbReference type="ARBA" id="ARBA00022618"/>
    </source>
</evidence>
<proteinExistence type="predicted"/>
<dbReference type="NCBIfam" id="TIGR00281">
    <property type="entry name" value="SMC-Scp complex subunit ScpB"/>
    <property type="match status" value="1"/>
</dbReference>
<dbReference type="EMBL" id="MFGM01000010">
    <property type="protein sequence ID" value="OGF38022.1"/>
    <property type="molecule type" value="Genomic_DNA"/>
</dbReference>
<comment type="caution">
    <text evidence="5">The sequence shown here is derived from an EMBL/GenBank/DDBJ whole genome shotgun (WGS) entry which is preliminary data.</text>
</comment>
<evidence type="ECO:0000256" key="1">
    <source>
        <dbReference type="ARBA" id="ARBA00022490"/>
    </source>
</evidence>
<dbReference type="PANTHER" id="PTHR34298">
    <property type="entry name" value="SEGREGATION AND CONDENSATION PROTEIN B"/>
    <property type="match status" value="1"/>
</dbReference>
<organism evidence="5 6">
    <name type="scientific">Candidatus Falkowbacteria bacterium RIFOXYC2_FULL_48_21</name>
    <dbReference type="NCBI Taxonomy" id="1798005"/>
    <lineage>
        <taxon>Bacteria</taxon>
        <taxon>Candidatus Falkowiibacteriota</taxon>
    </lineage>
</organism>
<dbReference type="InterPro" id="IPR036390">
    <property type="entry name" value="WH_DNA-bd_sf"/>
</dbReference>
<dbReference type="InterPro" id="IPR005234">
    <property type="entry name" value="ScpB_csome_segregation"/>
</dbReference>
<gene>
    <name evidence="5" type="ORF">A2482_02875</name>
</gene>
<keyword evidence="2" id="KW-0132">Cell division</keyword>
<keyword evidence="4" id="KW-0131">Cell cycle</keyword>
<keyword evidence="1" id="KW-0963">Cytoplasm</keyword>
<protein>
    <submittedName>
        <fullName evidence="5">SMC-Scp complex subunit ScpB</fullName>
    </submittedName>
</protein>
<dbReference type="InterPro" id="IPR036388">
    <property type="entry name" value="WH-like_DNA-bd_sf"/>
</dbReference>
<evidence type="ECO:0000256" key="4">
    <source>
        <dbReference type="ARBA" id="ARBA00023306"/>
    </source>
</evidence>
<dbReference type="PANTHER" id="PTHR34298:SF2">
    <property type="entry name" value="SEGREGATION AND CONDENSATION PROTEIN B"/>
    <property type="match status" value="1"/>
</dbReference>
<sequence length="194" mass="21493">MKIKIESLIFASPKPLSLKWLYAFISKNNVKLPREEFDQVVEDLKAKYNVLESGVQIIQSGEDIQMVTNAAASDLVKKFLNEDMTGELTPASLETLTVVAYRGPIAKSELEQIRGVNCSLIIRNLLIRGLIVGDEGAGNGQIYYRVTVDFLKYLGLNAASDLPDYARLHVAENLESILEINEKKYDGDNANGGQ</sequence>
<evidence type="ECO:0000313" key="6">
    <source>
        <dbReference type="Proteomes" id="UP000178656"/>
    </source>
</evidence>
<name>A0A1F5TGH5_9BACT</name>
<dbReference type="SUPFAM" id="SSF46785">
    <property type="entry name" value="Winged helix' DNA-binding domain"/>
    <property type="match status" value="2"/>
</dbReference>